<accession>A0A9P5X3L4</accession>
<dbReference type="EMBL" id="MU151436">
    <property type="protein sequence ID" value="KAF9443777.1"/>
    <property type="molecule type" value="Genomic_DNA"/>
</dbReference>
<dbReference type="AlphaFoldDB" id="A0A9P5X3L4"/>
<gene>
    <name evidence="1" type="ORF">P691DRAFT_787540</name>
</gene>
<evidence type="ECO:0000313" key="2">
    <source>
        <dbReference type="Proteomes" id="UP000807342"/>
    </source>
</evidence>
<evidence type="ECO:0000313" key="1">
    <source>
        <dbReference type="EMBL" id="KAF9443777.1"/>
    </source>
</evidence>
<proteinExistence type="predicted"/>
<sequence>MGTKIPYLCTTIRSEAGILSHRRSKRILDHVSVHEASTLRFSPASLSLEVDVPNGNGKYYLTKGHTSVRIGTSATDAERVALKAKEAAEVTTSEAGGTELVLRGIPWDSESAGYIKSLHLAPATKRTEATGDSQHLSPPTLHFPVSCLWYCYTPGGGRNDSNGVDKESGRLEVGNSAGAKYFGVGMC</sequence>
<reference evidence="1" key="1">
    <citation type="submission" date="2020-11" db="EMBL/GenBank/DDBJ databases">
        <authorList>
            <consortium name="DOE Joint Genome Institute"/>
            <person name="Ahrendt S."/>
            <person name="Riley R."/>
            <person name="Andreopoulos W."/>
            <person name="Labutti K."/>
            <person name="Pangilinan J."/>
            <person name="Ruiz-Duenas F.J."/>
            <person name="Barrasa J.M."/>
            <person name="Sanchez-Garcia M."/>
            <person name="Camarero S."/>
            <person name="Miyauchi S."/>
            <person name="Serrano A."/>
            <person name="Linde D."/>
            <person name="Babiker R."/>
            <person name="Drula E."/>
            <person name="Ayuso-Fernandez I."/>
            <person name="Pacheco R."/>
            <person name="Padilla G."/>
            <person name="Ferreira P."/>
            <person name="Barriuso J."/>
            <person name="Kellner H."/>
            <person name="Castanera R."/>
            <person name="Alfaro M."/>
            <person name="Ramirez L."/>
            <person name="Pisabarro A.G."/>
            <person name="Kuo A."/>
            <person name="Tritt A."/>
            <person name="Lipzen A."/>
            <person name="He G."/>
            <person name="Yan M."/>
            <person name="Ng V."/>
            <person name="Cullen D."/>
            <person name="Martin F."/>
            <person name="Rosso M.-N."/>
            <person name="Henrissat B."/>
            <person name="Hibbett D."/>
            <person name="Martinez A.T."/>
            <person name="Grigoriev I.V."/>
        </authorList>
    </citation>
    <scope>NUCLEOTIDE SEQUENCE</scope>
    <source>
        <strain evidence="1">MF-IS2</strain>
    </source>
</reference>
<keyword evidence="2" id="KW-1185">Reference proteome</keyword>
<name>A0A9P5X3L4_9AGAR</name>
<comment type="caution">
    <text evidence="1">The sequence shown here is derived from an EMBL/GenBank/DDBJ whole genome shotgun (WGS) entry which is preliminary data.</text>
</comment>
<organism evidence="1 2">
    <name type="scientific">Macrolepiota fuliginosa MF-IS2</name>
    <dbReference type="NCBI Taxonomy" id="1400762"/>
    <lineage>
        <taxon>Eukaryota</taxon>
        <taxon>Fungi</taxon>
        <taxon>Dikarya</taxon>
        <taxon>Basidiomycota</taxon>
        <taxon>Agaricomycotina</taxon>
        <taxon>Agaricomycetes</taxon>
        <taxon>Agaricomycetidae</taxon>
        <taxon>Agaricales</taxon>
        <taxon>Agaricineae</taxon>
        <taxon>Agaricaceae</taxon>
        <taxon>Macrolepiota</taxon>
    </lineage>
</organism>
<protein>
    <submittedName>
        <fullName evidence="1">Uncharacterized protein</fullName>
    </submittedName>
</protein>
<dbReference type="Proteomes" id="UP000807342">
    <property type="component" value="Unassembled WGS sequence"/>
</dbReference>